<feature type="compositionally biased region" description="Polar residues" evidence="3">
    <location>
        <begin position="40"/>
        <end position="51"/>
    </location>
</feature>
<evidence type="ECO:0000256" key="2">
    <source>
        <dbReference type="PROSITE-ProRule" id="PRU00708"/>
    </source>
</evidence>
<dbReference type="EMBL" id="JABCRI010000001">
    <property type="protein sequence ID" value="KAF8413022.1"/>
    <property type="molecule type" value="Genomic_DNA"/>
</dbReference>
<keyword evidence="1" id="KW-0677">Repeat</keyword>
<dbReference type="PANTHER" id="PTHR47926">
    <property type="entry name" value="PENTATRICOPEPTIDE REPEAT-CONTAINING PROTEIN"/>
    <property type="match status" value="1"/>
</dbReference>
<dbReference type="InterPro" id="IPR046848">
    <property type="entry name" value="E_motif"/>
</dbReference>
<sequence>METTLQSIRCCTTSSFNLHCSLRSKKTKKQEQQQRKQNHKNTTTNLSFSKPSPTPLLINQTPFTITKHQALDNVLKDIESSIDRGVKIDTQIFSSLLETCFHLRAINHGIRIHRLIPPSLLRKNTGLSSKLLRLYASFGQVHKAHQLFDQMPRRDSSAFPWNSLISGYAELGLYEDAMALYFQMEEEGIEPDQFTFPRVLKACGGLGSIQIGEAVHRHIVRSGFAADGFVLNALVDMYAKCGDIVKARKVFDKIVCRDSVSWNSMLTGYIRHGLLVEAMDIFHGMLNAGFEPDSVAISTILAGFSLLKLGFEIHGWVLRRGFEQNLSIANSLIVVYSDHGKLDRACCFFERMAERDVVSWNSIISAHHKDPQVLEYFQQMESDGASPDSVTFVSLLSACAHLGLVEDGQILFSKMKNKYGISPCMEHYACMVNLFGRAGLIDEAYEIIVKEMEFEAGPTVWGALLFACSLHGVVDVGEIAAGRLFDLEPDNEHNFELLMKIYRNAGRLEDVERVRMMMGENLTCTSHAGAHVHAWSRQHNHARGLWKFTSPVIQNVSRAASSLQQTRAQLVSGHQFMILQELLAMECYNANKIEA</sequence>
<dbReference type="Pfam" id="PF20431">
    <property type="entry name" value="E_motif"/>
    <property type="match status" value="1"/>
</dbReference>
<dbReference type="FunFam" id="1.25.40.10:FF:001788">
    <property type="entry name" value="Pentatricopeptide repeat-containing protein At4g25270, chloroplastic"/>
    <property type="match status" value="1"/>
</dbReference>
<dbReference type="Pfam" id="PF13812">
    <property type="entry name" value="PPR_3"/>
    <property type="match status" value="1"/>
</dbReference>
<evidence type="ECO:0000256" key="1">
    <source>
        <dbReference type="ARBA" id="ARBA00022737"/>
    </source>
</evidence>
<dbReference type="Proteomes" id="UP000655225">
    <property type="component" value="Unassembled WGS sequence"/>
</dbReference>
<dbReference type="FunFam" id="1.25.40.10:FF:000729">
    <property type="entry name" value="Pentatricopeptide repeat-containing protein At4g25270, chloroplastic"/>
    <property type="match status" value="1"/>
</dbReference>
<dbReference type="Pfam" id="PF13041">
    <property type="entry name" value="PPR_2"/>
    <property type="match status" value="2"/>
</dbReference>
<dbReference type="GO" id="GO:0003723">
    <property type="term" value="F:RNA binding"/>
    <property type="evidence" value="ECO:0007669"/>
    <property type="project" value="InterPro"/>
</dbReference>
<reference evidence="4 5" key="1">
    <citation type="submission" date="2020-04" db="EMBL/GenBank/DDBJ databases">
        <title>Plant Genome Project.</title>
        <authorList>
            <person name="Zhang R.-G."/>
        </authorList>
    </citation>
    <scope>NUCLEOTIDE SEQUENCE [LARGE SCALE GENOMIC DNA]</scope>
    <source>
        <strain evidence="4">YNK0</strain>
        <tissue evidence="4">Leaf</tissue>
    </source>
</reference>
<dbReference type="NCBIfam" id="TIGR00756">
    <property type="entry name" value="PPR"/>
    <property type="match status" value="3"/>
</dbReference>
<proteinExistence type="predicted"/>
<dbReference type="OMA" id="EPDNEYN"/>
<organism evidence="4 5">
    <name type="scientific">Tetracentron sinense</name>
    <name type="common">Spur-leaf</name>
    <dbReference type="NCBI Taxonomy" id="13715"/>
    <lineage>
        <taxon>Eukaryota</taxon>
        <taxon>Viridiplantae</taxon>
        <taxon>Streptophyta</taxon>
        <taxon>Embryophyta</taxon>
        <taxon>Tracheophyta</taxon>
        <taxon>Spermatophyta</taxon>
        <taxon>Magnoliopsida</taxon>
        <taxon>Trochodendrales</taxon>
        <taxon>Trochodendraceae</taxon>
        <taxon>Tetracentron</taxon>
    </lineage>
</organism>
<accession>A0A834ZV59</accession>
<dbReference type="InterPro" id="IPR011990">
    <property type="entry name" value="TPR-like_helical_dom_sf"/>
</dbReference>
<protein>
    <recommendedName>
        <fullName evidence="6">Pentatricopeptide repeat-containing protein</fullName>
    </recommendedName>
</protein>
<feature type="repeat" description="PPR" evidence="2">
    <location>
        <begin position="258"/>
        <end position="292"/>
    </location>
</feature>
<dbReference type="OrthoDB" id="1882394at2759"/>
<dbReference type="InterPro" id="IPR046960">
    <property type="entry name" value="PPR_At4g14850-like_plant"/>
</dbReference>
<dbReference type="InterPro" id="IPR002885">
    <property type="entry name" value="PPR_rpt"/>
</dbReference>
<feature type="repeat" description="PPR" evidence="2">
    <location>
        <begin position="157"/>
        <end position="191"/>
    </location>
</feature>
<dbReference type="GO" id="GO:0009451">
    <property type="term" value="P:RNA modification"/>
    <property type="evidence" value="ECO:0007669"/>
    <property type="project" value="InterPro"/>
</dbReference>
<evidence type="ECO:0008006" key="6">
    <source>
        <dbReference type="Google" id="ProtNLM"/>
    </source>
</evidence>
<dbReference type="PANTHER" id="PTHR47926:SF515">
    <property type="entry name" value="UMP-CMP KINASE"/>
    <property type="match status" value="1"/>
</dbReference>
<dbReference type="AlphaFoldDB" id="A0A834ZV59"/>
<feature type="repeat" description="PPR" evidence="2">
    <location>
        <begin position="325"/>
        <end position="359"/>
    </location>
</feature>
<keyword evidence="5" id="KW-1185">Reference proteome</keyword>
<gene>
    <name evidence="4" type="ORF">HHK36_000996</name>
</gene>
<comment type="caution">
    <text evidence="4">The sequence shown here is derived from an EMBL/GenBank/DDBJ whole genome shotgun (WGS) entry which is preliminary data.</text>
</comment>
<evidence type="ECO:0000256" key="3">
    <source>
        <dbReference type="SAM" id="MobiDB-lite"/>
    </source>
</evidence>
<dbReference type="Gene3D" id="1.25.40.10">
    <property type="entry name" value="Tetratricopeptide repeat domain"/>
    <property type="match status" value="4"/>
</dbReference>
<dbReference type="Pfam" id="PF01535">
    <property type="entry name" value="PPR"/>
    <property type="match status" value="3"/>
</dbReference>
<feature type="repeat" description="PPR" evidence="2">
    <location>
        <begin position="388"/>
        <end position="418"/>
    </location>
</feature>
<evidence type="ECO:0000313" key="4">
    <source>
        <dbReference type="EMBL" id="KAF8413022.1"/>
    </source>
</evidence>
<dbReference type="FunFam" id="1.25.40.10:FF:000285">
    <property type="entry name" value="Pentatricopeptide repeat-containing protein, chloroplastic"/>
    <property type="match status" value="1"/>
</dbReference>
<dbReference type="PROSITE" id="PS51375">
    <property type="entry name" value="PPR"/>
    <property type="match status" value="4"/>
</dbReference>
<evidence type="ECO:0000313" key="5">
    <source>
        <dbReference type="Proteomes" id="UP000655225"/>
    </source>
</evidence>
<feature type="region of interest" description="Disordered" evidence="3">
    <location>
        <begin position="24"/>
        <end position="51"/>
    </location>
</feature>
<name>A0A834ZV59_TETSI</name>